<dbReference type="EMBL" id="CP009687">
    <property type="protein sequence ID" value="AKL95295.1"/>
    <property type="molecule type" value="Genomic_DNA"/>
</dbReference>
<dbReference type="OrthoDB" id="1738919at2"/>
<organism evidence="1 2">
    <name type="scientific">Clostridium aceticum</name>
    <dbReference type="NCBI Taxonomy" id="84022"/>
    <lineage>
        <taxon>Bacteria</taxon>
        <taxon>Bacillati</taxon>
        <taxon>Bacillota</taxon>
        <taxon>Clostridia</taxon>
        <taxon>Eubacteriales</taxon>
        <taxon>Clostridiaceae</taxon>
        <taxon>Clostridium</taxon>
    </lineage>
</organism>
<evidence type="ECO:0000313" key="2">
    <source>
        <dbReference type="Proteomes" id="UP000035704"/>
    </source>
</evidence>
<dbReference type="Pfam" id="PF09581">
    <property type="entry name" value="Spore_III_AF"/>
    <property type="match status" value="1"/>
</dbReference>
<keyword evidence="2" id="KW-1185">Reference proteome</keyword>
<sequence>MEIIREWIITIVSVIIFVTFVEILIPDSDNKRFINVVVGLLIMIVILNPVMRLLQGEMDLGGRILQASNHMEYRTAQNRIEQSDYMQTEVVVALYKDQLKQQMKKRLESISSYVVEDLQLQIEEENTEDFGMIHRIDIVIREAGEDTSIKKGIEPIKIDVALNKSNNTVEAQSIWISNEGESIKNDFSTYYNLPKDNINIYIHRDR</sequence>
<reference evidence="1 2" key="1">
    <citation type="submission" date="2014-10" db="EMBL/GenBank/DDBJ databases">
        <title>Genome sequence of Clostridium aceticum DSM 1496.</title>
        <authorList>
            <person name="Poehlein A."/>
            <person name="Schiel-Bengelsdorf B."/>
            <person name="Gottschalk G."/>
            <person name="Duerre P."/>
            <person name="Daniel R."/>
        </authorList>
    </citation>
    <scope>NUCLEOTIDE SEQUENCE [LARGE SCALE GENOMIC DNA]</scope>
    <source>
        <strain evidence="1 2">DSM 1496</strain>
    </source>
</reference>
<dbReference type="InterPro" id="IPR014245">
    <property type="entry name" value="Spore_III_AF"/>
</dbReference>
<dbReference type="STRING" id="84022.CACET_c18470"/>
<evidence type="ECO:0000313" key="1">
    <source>
        <dbReference type="EMBL" id="AKL95295.1"/>
    </source>
</evidence>
<accession>A0A0D8ICV1</accession>
<dbReference type="PATRIC" id="fig|84022.5.peg.3304"/>
<dbReference type="KEGG" id="cace:CACET_c18470"/>
<dbReference type="RefSeq" id="WP_044823991.1">
    <property type="nucleotide sequence ID" value="NZ_CP009687.1"/>
</dbReference>
<proteinExistence type="predicted"/>
<dbReference type="Proteomes" id="UP000035704">
    <property type="component" value="Chromosome"/>
</dbReference>
<protein>
    <submittedName>
        <fullName evidence="1">Stage III sporulation protein AF</fullName>
    </submittedName>
</protein>
<gene>
    <name evidence="1" type="primary">spoIIIAF</name>
    <name evidence="1" type="ORF">CACET_c18470</name>
</gene>
<name>A0A0D8ICV1_9CLOT</name>
<dbReference type="AlphaFoldDB" id="A0A0D8ICV1"/>
<dbReference type="NCBIfam" id="TIGR02896">
    <property type="entry name" value="spore_III_AF"/>
    <property type="match status" value="1"/>
</dbReference>